<evidence type="ECO:0000256" key="1">
    <source>
        <dbReference type="SAM" id="MobiDB-lite"/>
    </source>
</evidence>
<feature type="compositionally biased region" description="Basic and acidic residues" evidence="1">
    <location>
        <begin position="98"/>
        <end position="110"/>
    </location>
</feature>
<keyword evidence="2" id="KW-0812">Transmembrane</keyword>
<protein>
    <submittedName>
        <fullName evidence="3">Uncharacterized protein</fullName>
    </submittedName>
</protein>
<gene>
    <name evidence="3" type="ORF">A4V09_16495</name>
</gene>
<feature type="region of interest" description="Disordered" evidence="1">
    <location>
        <begin position="84"/>
        <end position="110"/>
    </location>
</feature>
<name>A0A1C7IC06_9FIRM</name>
<proteinExistence type="predicted"/>
<dbReference type="AlphaFoldDB" id="A0A1C7IC06"/>
<keyword evidence="4" id="KW-1185">Reference proteome</keyword>
<keyword evidence="2" id="KW-1133">Transmembrane helix</keyword>
<dbReference type="Proteomes" id="UP000092574">
    <property type="component" value="Chromosome"/>
</dbReference>
<evidence type="ECO:0000313" key="3">
    <source>
        <dbReference type="EMBL" id="ANU77216.1"/>
    </source>
</evidence>
<evidence type="ECO:0000313" key="4">
    <source>
        <dbReference type="Proteomes" id="UP000092574"/>
    </source>
</evidence>
<feature type="transmembrane region" description="Helical" evidence="2">
    <location>
        <begin position="157"/>
        <end position="179"/>
    </location>
</feature>
<organism evidence="3 4">
    <name type="scientific">Blautia pseudococcoides</name>
    <dbReference type="NCBI Taxonomy" id="1796616"/>
    <lineage>
        <taxon>Bacteria</taxon>
        <taxon>Bacillati</taxon>
        <taxon>Bacillota</taxon>
        <taxon>Clostridia</taxon>
        <taxon>Lachnospirales</taxon>
        <taxon>Lachnospiraceae</taxon>
        <taxon>Blautia</taxon>
    </lineage>
</organism>
<sequence length="181" mass="20225">MQEQVETIETTDYLPQFDSLHQDLISIQGSLTDIQSALAETPYTDVFTLIHEKLELIDGKLVEPVLVEDMLCVPVYQQLQSEESGAIDESVQQEDPEKETPVTDNPEKAVENNPAVEPAVTADYTEDIQALLLAVKDVNKHLEKVEIYQQNMQNIQIPIMGCVALIFGGILALICSNYIKH</sequence>
<keyword evidence="2" id="KW-0472">Membrane</keyword>
<evidence type="ECO:0000256" key="2">
    <source>
        <dbReference type="SAM" id="Phobius"/>
    </source>
</evidence>
<dbReference type="KEGG" id="byl:A4V09_16495"/>
<reference evidence="3" key="1">
    <citation type="submission" date="2017-04" db="EMBL/GenBank/DDBJ databases">
        <title>Complete Genome Sequences of Twelve Strains of a Stable Defined Moderately Diverse Mouse Microbiota 2 (sDMDMm2).</title>
        <authorList>
            <person name="Uchimura Y."/>
            <person name="Wyss M."/>
            <person name="Brugiroux S."/>
            <person name="Limenitakis J.P."/>
            <person name="Stecher B."/>
            <person name="McCoy K.D."/>
            <person name="Macpherson A.J."/>
        </authorList>
    </citation>
    <scope>NUCLEOTIDE SEQUENCE</scope>
    <source>
        <strain evidence="3">YL58</strain>
    </source>
</reference>
<dbReference type="EMBL" id="CP015405">
    <property type="protein sequence ID" value="ANU77216.1"/>
    <property type="molecule type" value="Genomic_DNA"/>
</dbReference>
<accession>A0A1C7IC06</accession>
<dbReference type="RefSeq" id="WP_065543345.1">
    <property type="nucleotide sequence ID" value="NZ_CP015405.2"/>
</dbReference>